<evidence type="ECO:0000313" key="2">
    <source>
        <dbReference type="Proteomes" id="UP001302652"/>
    </source>
</evidence>
<dbReference type="EMBL" id="CP136512">
    <property type="protein sequence ID" value="WOD17061.1"/>
    <property type="molecule type" value="Genomic_DNA"/>
</dbReference>
<proteinExistence type="predicted"/>
<gene>
    <name evidence="1" type="ORF">RW095_14595</name>
</gene>
<keyword evidence="2" id="KW-1185">Reference proteome</keyword>
<sequence>MNFFIAQLFVNGSAAGRWCTNSASGPLLVSVQRRDCLPESGVDRADEALDVLAAGGAFDFIPFRRADARKMSGIDLAGQVRRRWTVKIAWVTGYPDEIERAKLGGTVVLAKPFNIDELRAWRVSASTARPNAYRLAA</sequence>
<evidence type="ECO:0008006" key="3">
    <source>
        <dbReference type="Google" id="ProtNLM"/>
    </source>
</evidence>
<dbReference type="RefSeq" id="WP_317019645.1">
    <property type="nucleotide sequence ID" value="NZ_CP136512.1"/>
</dbReference>
<accession>A0ABZ0EKF9</accession>
<name>A0ABZ0EKF9_9BURK</name>
<organism evidence="1 2">
    <name type="scientific">Paraburkholderia kirstenboschensis</name>
    <dbReference type="NCBI Taxonomy" id="1245436"/>
    <lineage>
        <taxon>Bacteria</taxon>
        <taxon>Pseudomonadati</taxon>
        <taxon>Pseudomonadota</taxon>
        <taxon>Betaproteobacteria</taxon>
        <taxon>Burkholderiales</taxon>
        <taxon>Burkholderiaceae</taxon>
        <taxon>Paraburkholderia</taxon>
    </lineage>
</organism>
<protein>
    <recommendedName>
        <fullName evidence="3">Response regulatory domain-containing protein</fullName>
    </recommendedName>
</protein>
<dbReference type="Gene3D" id="3.40.50.2300">
    <property type="match status" value="1"/>
</dbReference>
<dbReference type="SUPFAM" id="SSF52172">
    <property type="entry name" value="CheY-like"/>
    <property type="match status" value="1"/>
</dbReference>
<dbReference type="Proteomes" id="UP001302652">
    <property type="component" value="Chromosome 2"/>
</dbReference>
<evidence type="ECO:0000313" key="1">
    <source>
        <dbReference type="EMBL" id="WOD17061.1"/>
    </source>
</evidence>
<reference evidence="1 2" key="1">
    <citation type="submission" date="2023-10" db="EMBL/GenBank/DDBJ databases">
        <title>Surface-active antibiotics is a multifunctional adaptation for post-fire microbes.</title>
        <authorList>
            <person name="Liu M.D."/>
            <person name="Du Y."/>
            <person name="Koupaei S.K."/>
            <person name="Kim N.R."/>
            <person name="Zhang W."/>
            <person name="Traxler M.F."/>
        </authorList>
    </citation>
    <scope>NUCLEOTIDE SEQUENCE [LARGE SCALE GENOMIC DNA]</scope>
    <source>
        <strain evidence="1 2">F3</strain>
    </source>
</reference>
<dbReference type="InterPro" id="IPR011006">
    <property type="entry name" value="CheY-like_superfamily"/>
</dbReference>